<proteinExistence type="inferred from homology"/>
<dbReference type="AlphaFoldDB" id="A0A7S4DE86"/>
<evidence type="ECO:0000256" key="4">
    <source>
        <dbReference type="ARBA" id="ARBA00022989"/>
    </source>
</evidence>
<evidence type="ECO:0000256" key="2">
    <source>
        <dbReference type="ARBA" id="ARBA00022679"/>
    </source>
</evidence>
<feature type="transmembrane region" description="Helical" evidence="7">
    <location>
        <begin position="49"/>
        <end position="70"/>
    </location>
</feature>
<feature type="transmembrane region" description="Helical" evidence="7">
    <location>
        <begin position="225"/>
        <end position="247"/>
    </location>
</feature>
<dbReference type="GO" id="GO:0016020">
    <property type="term" value="C:membrane"/>
    <property type="evidence" value="ECO:0007669"/>
    <property type="project" value="UniProtKB-SubCell"/>
</dbReference>
<organism evidence="9">
    <name type="scientific">Lotharella globosa</name>
    <dbReference type="NCBI Taxonomy" id="91324"/>
    <lineage>
        <taxon>Eukaryota</taxon>
        <taxon>Sar</taxon>
        <taxon>Rhizaria</taxon>
        <taxon>Cercozoa</taxon>
        <taxon>Chlorarachniophyceae</taxon>
        <taxon>Lotharella</taxon>
    </lineage>
</organism>
<dbReference type="EC" id="2.3.1.225" evidence="7"/>
<protein>
    <recommendedName>
        <fullName evidence="7">Palmitoyltransferase</fullName>
        <ecNumber evidence="7">2.3.1.225</ecNumber>
    </recommendedName>
</protein>
<dbReference type="PROSITE" id="PS50216">
    <property type="entry name" value="DHHC"/>
    <property type="match status" value="1"/>
</dbReference>
<keyword evidence="2 7" id="KW-0808">Transferase</keyword>
<dbReference type="PANTHER" id="PTHR12246">
    <property type="entry name" value="PALMITOYLTRANSFERASE ZDHHC16"/>
    <property type="match status" value="1"/>
</dbReference>
<feature type="transmembrane region" description="Helical" evidence="7">
    <location>
        <begin position="184"/>
        <end position="205"/>
    </location>
</feature>
<comment type="catalytic activity">
    <reaction evidence="7">
        <text>L-cysteinyl-[protein] + hexadecanoyl-CoA = S-hexadecanoyl-L-cysteinyl-[protein] + CoA</text>
        <dbReference type="Rhea" id="RHEA:36683"/>
        <dbReference type="Rhea" id="RHEA-COMP:10131"/>
        <dbReference type="Rhea" id="RHEA-COMP:11032"/>
        <dbReference type="ChEBI" id="CHEBI:29950"/>
        <dbReference type="ChEBI" id="CHEBI:57287"/>
        <dbReference type="ChEBI" id="CHEBI:57379"/>
        <dbReference type="ChEBI" id="CHEBI:74151"/>
        <dbReference type="EC" id="2.3.1.225"/>
    </reaction>
</comment>
<accession>A0A7S4DE86</accession>
<evidence type="ECO:0000256" key="6">
    <source>
        <dbReference type="ARBA" id="ARBA00023315"/>
    </source>
</evidence>
<comment type="similarity">
    <text evidence="7">Belongs to the DHHC palmitoyltransferase family.</text>
</comment>
<evidence type="ECO:0000256" key="3">
    <source>
        <dbReference type="ARBA" id="ARBA00022692"/>
    </source>
</evidence>
<dbReference type="Pfam" id="PF01529">
    <property type="entry name" value="DHHC"/>
    <property type="match status" value="1"/>
</dbReference>
<evidence type="ECO:0000256" key="5">
    <source>
        <dbReference type="ARBA" id="ARBA00023136"/>
    </source>
</evidence>
<keyword evidence="4 7" id="KW-1133">Transmembrane helix</keyword>
<evidence type="ECO:0000313" key="9">
    <source>
        <dbReference type="EMBL" id="CAE0644045.1"/>
    </source>
</evidence>
<reference evidence="9" key="1">
    <citation type="submission" date="2021-01" db="EMBL/GenBank/DDBJ databases">
        <authorList>
            <person name="Corre E."/>
            <person name="Pelletier E."/>
            <person name="Niang G."/>
            <person name="Scheremetjew M."/>
            <person name="Finn R."/>
            <person name="Kale V."/>
            <person name="Holt S."/>
            <person name="Cochrane G."/>
            <person name="Meng A."/>
            <person name="Brown T."/>
            <person name="Cohen L."/>
        </authorList>
    </citation>
    <scope>NUCLEOTIDE SEQUENCE</scope>
    <source>
        <strain evidence="9">CCCM811</strain>
    </source>
</reference>
<sequence length="336" mass="39291">MSYIYPLFVIILISTVYTTFLAFNLIPQINAVNSEDTGNYFYTPSEEELYGVLVSFHLMFFMLMSCFVLASTSSPGYIPRETSEDRKRWVDGDFEISDRDDNQVKEIIQNTDANLTDKNVISWLKSIVILERKKQYGYYRHCSACNLYKPDRTHHCRICDRCILRMDHHCPWISNCVGHRNYKFFLLLLFYAIASLCFILGGMARRLVYAFRPIMNTTTFLLEDLIVLVVYLICMFLFIALCMFFTFHMNLTLNNMTTIELREKKNNSDRFIRHRFLVAHAKFDNGYWNNFTEVFGPPWMWLLPIFPGGKGTYLGTAADHKGTISSHVDVKSRLVE</sequence>
<dbReference type="GO" id="GO:0019706">
    <property type="term" value="F:protein-cysteine S-palmitoyltransferase activity"/>
    <property type="evidence" value="ECO:0007669"/>
    <property type="project" value="UniProtKB-EC"/>
</dbReference>
<evidence type="ECO:0000256" key="1">
    <source>
        <dbReference type="ARBA" id="ARBA00004141"/>
    </source>
</evidence>
<feature type="domain" description="Palmitoyltransferase DHHC" evidence="8">
    <location>
        <begin position="139"/>
        <end position="263"/>
    </location>
</feature>
<name>A0A7S4DE86_9EUKA</name>
<keyword evidence="6 7" id="KW-0012">Acyltransferase</keyword>
<comment type="subcellular location">
    <subcellularLocation>
        <location evidence="1">Membrane</location>
        <topology evidence="1">Multi-pass membrane protein</topology>
    </subcellularLocation>
</comment>
<comment type="domain">
    <text evidence="7">The DHHC domain is required for palmitoyltransferase activity.</text>
</comment>
<evidence type="ECO:0000256" key="7">
    <source>
        <dbReference type="RuleBase" id="RU079119"/>
    </source>
</evidence>
<keyword evidence="5 7" id="KW-0472">Membrane</keyword>
<keyword evidence="3 7" id="KW-0812">Transmembrane</keyword>
<dbReference type="InterPro" id="IPR001594">
    <property type="entry name" value="Palmitoyltrfase_DHHC"/>
</dbReference>
<evidence type="ECO:0000259" key="8">
    <source>
        <dbReference type="Pfam" id="PF01529"/>
    </source>
</evidence>
<feature type="transmembrane region" description="Helical" evidence="7">
    <location>
        <begin position="7"/>
        <end position="29"/>
    </location>
</feature>
<dbReference type="InterPro" id="IPR039859">
    <property type="entry name" value="PFA4/ZDH16/20/ERF2-like"/>
</dbReference>
<dbReference type="EMBL" id="HBIV01000679">
    <property type="protein sequence ID" value="CAE0644045.1"/>
    <property type="molecule type" value="Transcribed_RNA"/>
</dbReference>
<gene>
    <name evidence="9" type="ORF">LGLO00237_LOCUS476</name>
</gene>